<accession>A0A9D1SIN3</accession>
<dbReference type="AlphaFoldDB" id="A0A9D1SIN3"/>
<name>A0A9D1SIN3_9FIRM</name>
<protein>
    <submittedName>
        <fullName evidence="2">Uncharacterized protein</fullName>
    </submittedName>
</protein>
<reference evidence="2" key="2">
    <citation type="journal article" date="2021" name="PeerJ">
        <title>Extensive microbial diversity within the chicken gut microbiome revealed by metagenomics and culture.</title>
        <authorList>
            <person name="Gilroy R."/>
            <person name="Ravi A."/>
            <person name="Getino M."/>
            <person name="Pursley I."/>
            <person name="Horton D.L."/>
            <person name="Alikhan N.F."/>
            <person name="Baker D."/>
            <person name="Gharbi K."/>
            <person name="Hall N."/>
            <person name="Watson M."/>
            <person name="Adriaenssens E.M."/>
            <person name="Foster-Nyarko E."/>
            <person name="Jarju S."/>
            <person name="Secka A."/>
            <person name="Antonio M."/>
            <person name="Oren A."/>
            <person name="Chaudhuri R.R."/>
            <person name="La Ragione R."/>
            <person name="Hildebrand F."/>
            <person name="Pallen M.J."/>
        </authorList>
    </citation>
    <scope>NUCLEOTIDE SEQUENCE</scope>
    <source>
        <strain evidence="2">CHK195-12923</strain>
    </source>
</reference>
<keyword evidence="1" id="KW-0812">Transmembrane</keyword>
<evidence type="ECO:0000313" key="3">
    <source>
        <dbReference type="Proteomes" id="UP000824110"/>
    </source>
</evidence>
<comment type="caution">
    <text evidence="2">The sequence shown here is derived from an EMBL/GenBank/DDBJ whole genome shotgun (WGS) entry which is preliminary data.</text>
</comment>
<feature type="transmembrane region" description="Helical" evidence="1">
    <location>
        <begin position="100"/>
        <end position="122"/>
    </location>
</feature>
<keyword evidence="1" id="KW-0472">Membrane</keyword>
<dbReference type="EMBL" id="DVNE01000042">
    <property type="protein sequence ID" value="HIU61879.1"/>
    <property type="molecule type" value="Genomic_DNA"/>
</dbReference>
<feature type="transmembrane region" description="Helical" evidence="1">
    <location>
        <begin position="47"/>
        <end position="65"/>
    </location>
</feature>
<feature type="transmembrane region" description="Helical" evidence="1">
    <location>
        <begin position="6"/>
        <end position="27"/>
    </location>
</feature>
<evidence type="ECO:0000256" key="1">
    <source>
        <dbReference type="SAM" id="Phobius"/>
    </source>
</evidence>
<keyword evidence="1" id="KW-1133">Transmembrane helix</keyword>
<organism evidence="2 3">
    <name type="scientific">Candidatus Coproplasma excrementigallinarum</name>
    <dbReference type="NCBI Taxonomy" id="2840747"/>
    <lineage>
        <taxon>Bacteria</taxon>
        <taxon>Bacillati</taxon>
        <taxon>Bacillota</taxon>
        <taxon>Clostridia</taxon>
        <taxon>Eubacteriales</taxon>
        <taxon>Candidatus Coproplasma</taxon>
    </lineage>
</organism>
<dbReference type="Proteomes" id="UP000824110">
    <property type="component" value="Unassembled WGS sequence"/>
</dbReference>
<evidence type="ECO:0000313" key="2">
    <source>
        <dbReference type="EMBL" id="HIU61879.1"/>
    </source>
</evidence>
<gene>
    <name evidence="2" type="ORF">IAB69_04450</name>
</gene>
<feature type="transmembrane region" description="Helical" evidence="1">
    <location>
        <begin position="71"/>
        <end position="88"/>
    </location>
</feature>
<proteinExistence type="predicted"/>
<sequence>MVAVNIITALCFALLTAEVLYVIISYAIKNRAGRIAFIRGFKKGKCAIIYIIAIPLFCMGQLYAGTDFFEAFFGAVNQIINLVVLKYSTSTITALMQDSLFFKVTIYYCFTLVGINALLFTLSVAGQRLWQFKEAVAARFTRKNKLYIFGCNKNSINIYKSDKQRSKIIVDDIPSAERSALYSDKVCFLSAKKSDGAIKRVFSDLERDGRECVAVINTESEERNIAICMAFIDGIKRISDGKDFHSRLKIFVFGDPRYEAIYSDVISSAFGCIHYVNKYQKMAVNFIERYPLARFMDGGKIDYNTALMGEDTQINVCMIGFGNTGRQMFLTSVANNQFLCRDGEELALKKVRYHIFDKDHAESNKNLNHTYFRFKNGLDDIDKADYLPLPSLPAEEIFHCLDINDADFYTSIKHVVTRSKKDANFIIIAFGTDLENIDMAQKLVEKRQEWGADGLIIFVKVRGCRKEQTLLEEEGCYFIANEADDVYNIDEITGDALFRMAHMRNEVYDLEYAITNAGGHVDEALIENCRVQADRNWFIKKSQLERESSMYCCLSLRSKLNMIGLDYCRAGDEGAPLSEEQYMSVYAKGDMPDTATLGLEADGKKIVYYTLDFRPSLRTTLAVQEHYRWNSFMLSKGMIPATKDCILNETVLRDGKLRHTNGKNYKLRRHGNLTTFEGLVQFREMVAARDNVPEEQCDVIKYDYQLMDDAYWLLSACGYKIIVKPEKLPV</sequence>
<reference evidence="2" key="1">
    <citation type="submission" date="2020-10" db="EMBL/GenBank/DDBJ databases">
        <authorList>
            <person name="Gilroy R."/>
        </authorList>
    </citation>
    <scope>NUCLEOTIDE SEQUENCE</scope>
    <source>
        <strain evidence="2">CHK195-12923</strain>
    </source>
</reference>